<proteinExistence type="predicted"/>
<dbReference type="Proteomes" id="UP000249757">
    <property type="component" value="Unassembled WGS sequence"/>
</dbReference>
<dbReference type="EMBL" id="NRDI02000022">
    <property type="protein sequence ID" value="KAI1509079.1"/>
    <property type="molecule type" value="Genomic_DNA"/>
</dbReference>
<keyword evidence="2" id="KW-1185">Reference proteome</keyword>
<dbReference type="AlphaFoldDB" id="A0A922N7P2"/>
<dbReference type="InterPro" id="IPR053204">
    <property type="entry name" value="Oxopyrrolidines_Biosynth-assoc"/>
</dbReference>
<reference evidence="2" key="1">
    <citation type="journal article" date="2022" name="Microb. Genom.">
        <title>A global pangenome for the wheat fungal pathogen Pyrenophora tritici-repentis and prediction of effector protein structural homology.</title>
        <authorList>
            <person name="Moolhuijzen P.M."/>
            <person name="See P.T."/>
            <person name="Shi G."/>
            <person name="Powell H.R."/>
            <person name="Cockram J."/>
            <person name="Jorgensen L.N."/>
            <person name="Benslimane H."/>
            <person name="Strelkov S.E."/>
            <person name="Turner J."/>
            <person name="Liu Z."/>
            <person name="Moffat C.S."/>
        </authorList>
    </citation>
    <scope>NUCLEOTIDE SEQUENCE [LARGE SCALE GENOMIC DNA]</scope>
</reference>
<evidence type="ECO:0000313" key="1">
    <source>
        <dbReference type="EMBL" id="KAI1509079.1"/>
    </source>
</evidence>
<sequence length="212" mass="24307">MDALVELPSEHTQPLIELIQAIESLPEPDFTALEDSKRPSETLWKRLPGFAHLWSDSYQSGSWKKNVKDTDDQERDKLRNEHVRKAEIEARLFNADLAGIPIDWGYEAVADALESRTALLDFEVLAATEWLVICGHRFRQCAEKSEKSWALKPRSTPSYQDPTKAPSDQVMSVERWSLWDQRLQELETESGMIQAAAKRARAAMREADHEFL</sequence>
<dbReference type="PANTHER" id="PTHR38797">
    <property type="entry name" value="NUCLEAR PORE COMPLEX PROTEIN NUP85-RELATED"/>
    <property type="match status" value="1"/>
</dbReference>
<comment type="caution">
    <text evidence="1">The sequence shown here is derived from an EMBL/GenBank/DDBJ whole genome shotgun (WGS) entry which is preliminary data.</text>
</comment>
<protein>
    <submittedName>
        <fullName evidence="1">DUF3632 containing protein</fullName>
    </submittedName>
</protein>
<evidence type="ECO:0000313" key="2">
    <source>
        <dbReference type="Proteomes" id="UP000249757"/>
    </source>
</evidence>
<organism evidence="1 2">
    <name type="scientific">Pyrenophora tritici-repentis</name>
    <dbReference type="NCBI Taxonomy" id="45151"/>
    <lineage>
        <taxon>Eukaryota</taxon>
        <taxon>Fungi</taxon>
        <taxon>Dikarya</taxon>
        <taxon>Ascomycota</taxon>
        <taxon>Pezizomycotina</taxon>
        <taxon>Dothideomycetes</taxon>
        <taxon>Pleosporomycetidae</taxon>
        <taxon>Pleosporales</taxon>
        <taxon>Pleosporineae</taxon>
        <taxon>Pleosporaceae</taxon>
        <taxon>Pyrenophora</taxon>
    </lineage>
</organism>
<dbReference type="PANTHER" id="PTHR38797:SF4">
    <property type="entry name" value="NUCLEAR PORE COMPLEX PROTEIN NUP85"/>
    <property type="match status" value="1"/>
</dbReference>
<dbReference type="InterPro" id="IPR022085">
    <property type="entry name" value="OpdG"/>
</dbReference>
<accession>A0A922N7P2</accession>
<gene>
    <name evidence="1" type="ORF">Ptr86124_012035</name>
</gene>
<name>A0A922N7P2_9PLEO</name>
<dbReference type="Pfam" id="PF12311">
    <property type="entry name" value="DUF3632"/>
    <property type="match status" value="1"/>
</dbReference>